<dbReference type="Gene3D" id="3.40.50.12580">
    <property type="match status" value="2"/>
</dbReference>
<evidence type="ECO:0000256" key="3">
    <source>
        <dbReference type="ARBA" id="ARBA00022475"/>
    </source>
</evidence>
<evidence type="ECO:0000256" key="6">
    <source>
        <dbReference type="ARBA" id="ARBA00023136"/>
    </source>
</evidence>
<dbReference type="GO" id="GO:0005886">
    <property type="term" value="C:plasma membrane"/>
    <property type="evidence" value="ECO:0007669"/>
    <property type="project" value="UniProtKB-SubCell"/>
</dbReference>
<dbReference type="GO" id="GO:0047355">
    <property type="term" value="F:CDP-glycerol glycerophosphotransferase activity"/>
    <property type="evidence" value="ECO:0007669"/>
    <property type="project" value="UniProtKB-EC"/>
</dbReference>
<dbReference type="InterPro" id="IPR043148">
    <property type="entry name" value="TagF_C"/>
</dbReference>
<keyword evidence="5" id="KW-0777">Teichoic acid biosynthesis</keyword>
<dbReference type="Pfam" id="PF04464">
    <property type="entry name" value="Glyphos_transf"/>
    <property type="match status" value="2"/>
</dbReference>
<dbReference type="AlphaFoldDB" id="A0A6S6TK59"/>
<keyword evidence="3" id="KW-1003">Cell membrane</keyword>
<dbReference type="SUPFAM" id="SSF53756">
    <property type="entry name" value="UDP-Glycosyltransferase/glycogen phosphorylase"/>
    <property type="match status" value="2"/>
</dbReference>
<dbReference type="InterPro" id="IPR007554">
    <property type="entry name" value="Glycerophosphate_synth"/>
</dbReference>
<evidence type="ECO:0000259" key="7">
    <source>
        <dbReference type="Pfam" id="PF18674"/>
    </source>
</evidence>
<comment type="similarity">
    <text evidence="2">Belongs to the CDP-glycerol glycerophosphotransferase family.</text>
</comment>
<gene>
    <name evidence="8" type="ORF">HELGO_WM1406</name>
</gene>
<dbReference type="Gene3D" id="3.40.50.11820">
    <property type="match status" value="2"/>
</dbReference>
<feature type="domain" description="TarS C-terminal" evidence="7">
    <location>
        <begin position="173"/>
        <end position="309"/>
    </location>
</feature>
<dbReference type="GO" id="GO:0019350">
    <property type="term" value="P:teichoic acid biosynthetic process"/>
    <property type="evidence" value="ECO:0007669"/>
    <property type="project" value="UniProtKB-KW"/>
</dbReference>
<dbReference type="PANTHER" id="PTHR37316">
    <property type="entry name" value="TEICHOIC ACID GLYCEROL-PHOSPHATE PRIMASE"/>
    <property type="match status" value="1"/>
</dbReference>
<accession>A0A6S6TK59</accession>
<reference evidence="8" key="1">
    <citation type="submission" date="2020-01" db="EMBL/GenBank/DDBJ databases">
        <authorList>
            <person name="Meier V. D."/>
            <person name="Meier V D."/>
        </authorList>
    </citation>
    <scope>NUCLEOTIDE SEQUENCE</scope>
    <source>
        <strain evidence="8">HLG_WM_MAG_06</strain>
    </source>
</reference>
<dbReference type="InterPro" id="IPR051612">
    <property type="entry name" value="Teichoic_Acid_Biosynth"/>
</dbReference>
<dbReference type="EMBL" id="CACVAP010000093">
    <property type="protein sequence ID" value="CAA6819744.1"/>
    <property type="molecule type" value="Genomic_DNA"/>
</dbReference>
<dbReference type="PANTHER" id="PTHR37316:SF3">
    <property type="entry name" value="TEICHOIC ACID GLYCEROL-PHOSPHATE TRANSFERASE"/>
    <property type="match status" value="1"/>
</dbReference>
<keyword evidence="4 8" id="KW-0808">Transferase</keyword>
<evidence type="ECO:0000256" key="1">
    <source>
        <dbReference type="ARBA" id="ARBA00004202"/>
    </source>
</evidence>
<protein>
    <submittedName>
        <fullName evidence="8">CDP-glycerol:poly(Glycerophosphate) glycerophosphotransferase (EC)</fullName>
        <ecNumber evidence="8">2.7.8.12</ecNumber>
    </submittedName>
</protein>
<evidence type="ECO:0000256" key="2">
    <source>
        <dbReference type="ARBA" id="ARBA00010488"/>
    </source>
</evidence>
<proteinExistence type="inferred from homology"/>
<dbReference type="Pfam" id="PF18674">
    <property type="entry name" value="TarS_C1"/>
    <property type="match status" value="1"/>
</dbReference>
<sequence>MKRKVEIVQTDTRIKFIFSFHPTFKPKKLILINDDLCLGVDIERKGTNYSCELSYAWIIQNFSEKINFKIFGEHSIKDPERVLLNLQSTKWTESSKKLSLSDYMYQEAQFSLISTVDKTIYLGKFKEIKFSNFKLITYNNIMLYPYLTLGNNLSMLIQESPKDTSSDVKVNIKVNLKDLVFRRGSIVLDGSIQSYSNKAKNIVVILKGRTTRKVFTTPLKRREVHRKNGNFNYFFKHEIFFSNFDLEEDSYDLFFGFEIDGFRELVERRVGNPGYFVRQKAKVFQIVHDDITFINPYFTFKGKNLSFTVEKVQKNIYEKYQEIKRKKKKESVWLVGEQPFKAQDTGYNFFKYMRENFPEKEVYYVIDFDSVEYQNVKNLGNLVNYRSEEHFEILSKTTHLIASHNPYYLMPLTHPEFQNEINAKKIFIQHGVFGTKNIANIYGKSIDNFNVDMFVVSSEKEKRFATDDLGYRDDEVKITGLSRFDTLFANEVAVKRQILIIPTWRDWLGNYDSFISSDYYKRYKSLLESKILNDLAEENNLEIAFCLHPNMQKFVDAFDLEGIRVISQGEVNVQLLLKESMLMITDYSSVAFDFSFLEKPVIYYQFDTERFLGKYPSHLDINEDLPGDIVRNEDDALDRLALYIENDCKMSLENLEKSRQFLKYKDTNNNKRIKEEIERFETQYHPLDNALKNERGQLVFKKFRKGKYYFPLMKKLYTLMKFLPMNKNRVVFESGLGLQYADGPRYIFEELLKKYPDNEYIWVQNGKIYNLPDNCEVVERLSFKYYYYLATSKYWVNNQNFPFYITRRKAGVYLQTWHGTPLKKMLFDLENIHGRDDGYIERVEQAKNQWSYLLSQSSYATEKFRTAFKYEGEILEEGYPRNDILINEADNKDYISRIKRNLNIPKDKKVILYAPTFRDNAEKKGNKFNMELAIDFDKFMKEVSDEYILLLRVHVLVKQNITLTDSQKSRIIDVSSFSDIQELYLVSDMLITDYSSVFFDYANLNKPIIFYAYDLETYRDELRGFYLDYDQELPGPIVKTEEALYSTIENIEESNKVYVNRYIDFRAKYLPKDDGEATKRVVSELFKF</sequence>
<dbReference type="InterPro" id="IPR043149">
    <property type="entry name" value="TagF_N"/>
</dbReference>
<dbReference type="EC" id="2.7.8.12" evidence="8"/>
<evidence type="ECO:0000256" key="4">
    <source>
        <dbReference type="ARBA" id="ARBA00022679"/>
    </source>
</evidence>
<name>A0A6S6TK59_9BACT</name>
<comment type="subcellular location">
    <subcellularLocation>
        <location evidence="1">Cell membrane</location>
        <topology evidence="1">Peripheral membrane protein</topology>
    </subcellularLocation>
</comment>
<dbReference type="InterPro" id="IPR041038">
    <property type="entry name" value="TarS_C1"/>
</dbReference>
<organism evidence="8">
    <name type="scientific">uncultured Sulfurovum sp</name>
    <dbReference type="NCBI Taxonomy" id="269237"/>
    <lineage>
        <taxon>Bacteria</taxon>
        <taxon>Pseudomonadati</taxon>
        <taxon>Campylobacterota</taxon>
        <taxon>Epsilonproteobacteria</taxon>
        <taxon>Campylobacterales</taxon>
        <taxon>Sulfurovaceae</taxon>
        <taxon>Sulfurovum</taxon>
        <taxon>environmental samples</taxon>
    </lineage>
</organism>
<keyword evidence="6" id="KW-0472">Membrane</keyword>
<evidence type="ECO:0000313" key="8">
    <source>
        <dbReference type="EMBL" id="CAA6819744.1"/>
    </source>
</evidence>
<evidence type="ECO:0000256" key="5">
    <source>
        <dbReference type="ARBA" id="ARBA00022944"/>
    </source>
</evidence>